<dbReference type="OrthoDB" id="9811314at2"/>
<dbReference type="InterPro" id="IPR001431">
    <property type="entry name" value="Pept_M16_Zn_BS"/>
</dbReference>
<dbReference type="SUPFAM" id="SSF63411">
    <property type="entry name" value="LuxS/MPP-like metallohydrolase"/>
    <property type="match status" value="2"/>
</dbReference>
<dbReference type="Pfam" id="PF00675">
    <property type="entry name" value="Peptidase_M16"/>
    <property type="match status" value="1"/>
</dbReference>
<dbReference type="RefSeq" id="WP_013558125.1">
    <property type="nucleotide sequence ID" value="NC_014958.1"/>
</dbReference>
<dbReference type="KEGG" id="dmr:Deima_2993"/>
<evidence type="ECO:0000259" key="4">
    <source>
        <dbReference type="Pfam" id="PF05193"/>
    </source>
</evidence>
<evidence type="ECO:0000256" key="1">
    <source>
        <dbReference type="ARBA" id="ARBA00007261"/>
    </source>
</evidence>
<dbReference type="HOGENOM" id="CLU_009902_3_3_0"/>
<evidence type="ECO:0000256" key="2">
    <source>
        <dbReference type="RuleBase" id="RU004447"/>
    </source>
</evidence>
<dbReference type="InterPro" id="IPR050361">
    <property type="entry name" value="MPP/UQCRC_Complex"/>
</dbReference>
<evidence type="ECO:0000313" key="6">
    <source>
        <dbReference type="Proteomes" id="UP000008635"/>
    </source>
</evidence>
<dbReference type="Pfam" id="PF05193">
    <property type="entry name" value="Peptidase_M16_C"/>
    <property type="match status" value="1"/>
</dbReference>
<dbReference type="InterPro" id="IPR011249">
    <property type="entry name" value="Metalloenz_LuxS/M16"/>
</dbReference>
<dbReference type="eggNOG" id="COG0612">
    <property type="taxonomic scope" value="Bacteria"/>
</dbReference>
<dbReference type="Proteomes" id="UP000008635">
    <property type="component" value="Chromosome"/>
</dbReference>
<keyword evidence="5" id="KW-0378">Hydrolase</keyword>
<comment type="similarity">
    <text evidence="1 2">Belongs to the peptidase M16 family.</text>
</comment>
<sequence length="424" mass="45761" precursor="true">MTRTGLKFLTATLPNGLTVLGEPDVDAQTIAMGYFVKTGARDEDPRDLGASHFLEHMLFKGSAHVSAAELNARLDALGGNVNAFTSEEATVYHAAALPERAPDLLAALTELMTPAMRESDLEPERGVILEEIAMYADQPGVRVFEALRDAYWRTAAGEAHPLGHNVLGTNETVGRLNAETLRAHFQARYGTGRVTLVVVGKFDWNDLLAQTEALTRAWPRTSFERTLGGHAPRPGLLTLQDDTLNRAHFAVCTPGLAANDPAREAALVLADIVGGENGRLYWALVDSGLADSADLSHTEFEETGAFEGGWSCDPDRAAETLAIFRSVLADVREHGVTEAEVRRARKRLAVSTLLRGETPSNRLFALGMDHLYLGRAFTLAESVARCEAVTPADVQGVLNRDPFGTVFVAALGPAETVRQLQLPA</sequence>
<evidence type="ECO:0000259" key="3">
    <source>
        <dbReference type="Pfam" id="PF00675"/>
    </source>
</evidence>
<dbReference type="PANTHER" id="PTHR11851">
    <property type="entry name" value="METALLOPROTEASE"/>
    <property type="match status" value="1"/>
</dbReference>
<protein>
    <submittedName>
        <fullName evidence="5">Processing peptidase</fullName>
        <ecNumber evidence="5">3.4.24.64</ecNumber>
    </submittedName>
</protein>
<name>E8U3J8_DEIML</name>
<dbReference type="GO" id="GO:0046872">
    <property type="term" value="F:metal ion binding"/>
    <property type="evidence" value="ECO:0007669"/>
    <property type="project" value="InterPro"/>
</dbReference>
<feature type="domain" description="Peptidase M16 C-terminal" evidence="4">
    <location>
        <begin position="176"/>
        <end position="348"/>
    </location>
</feature>
<dbReference type="STRING" id="709986.Deima_2993"/>
<reference evidence="6" key="2">
    <citation type="submission" date="2011-01" db="EMBL/GenBank/DDBJ databases">
        <title>The complete genome of Deinococcus maricopensis DSM 21211.</title>
        <authorList>
            <consortium name="US DOE Joint Genome Institute (JGI-PGF)"/>
            <person name="Lucas S."/>
            <person name="Copeland A."/>
            <person name="Lapidus A."/>
            <person name="Goodwin L."/>
            <person name="Pitluck S."/>
            <person name="Kyrpides N."/>
            <person name="Mavromatis K."/>
            <person name="Pagani I."/>
            <person name="Ivanova N."/>
            <person name="Ovchinnikova G."/>
            <person name="Zeytun A."/>
            <person name="Detter J.C."/>
            <person name="Han C."/>
            <person name="Land M."/>
            <person name="Hauser L."/>
            <person name="Markowitz V."/>
            <person name="Cheng J.-F."/>
            <person name="Hugenholtz P."/>
            <person name="Woyke T."/>
            <person name="Wu D."/>
            <person name="Pukall R."/>
            <person name="Gehrich-Schroeter G."/>
            <person name="Brambilla E."/>
            <person name="Klenk H.-P."/>
            <person name="Eisen J.A."/>
        </authorList>
    </citation>
    <scope>NUCLEOTIDE SEQUENCE [LARGE SCALE GENOMIC DNA]</scope>
    <source>
        <strain evidence="6">DSM 21211 / LMG 22137 / NRRL B-23946 / LB-34</strain>
    </source>
</reference>
<dbReference type="EMBL" id="CP002454">
    <property type="protein sequence ID" value="ADV68622.1"/>
    <property type="molecule type" value="Genomic_DNA"/>
</dbReference>
<dbReference type="PROSITE" id="PS00143">
    <property type="entry name" value="INSULINASE"/>
    <property type="match status" value="1"/>
</dbReference>
<dbReference type="AlphaFoldDB" id="E8U3J8"/>
<organism evidence="5 6">
    <name type="scientific">Deinococcus maricopensis (strain DSM 21211 / LMG 22137 / NRRL B-23946 / LB-34)</name>
    <dbReference type="NCBI Taxonomy" id="709986"/>
    <lineage>
        <taxon>Bacteria</taxon>
        <taxon>Thermotogati</taxon>
        <taxon>Deinococcota</taxon>
        <taxon>Deinococci</taxon>
        <taxon>Deinococcales</taxon>
        <taxon>Deinococcaceae</taxon>
        <taxon>Deinococcus</taxon>
    </lineage>
</organism>
<dbReference type="InterPro" id="IPR007863">
    <property type="entry name" value="Peptidase_M16_C"/>
</dbReference>
<keyword evidence="6" id="KW-1185">Reference proteome</keyword>
<dbReference type="PANTHER" id="PTHR11851:SF49">
    <property type="entry name" value="MITOCHONDRIAL-PROCESSING PEPTIDASE SUBUNIT ALPHA"/>
    <property type="match status" value="1"/>
</dbReference>
<evidence type="ECO:0000313" key="5">
    <source>
        <dbReference type="EMBL" id="ADV68622.1"/>
    </source>
</evidence>
<reference evidence="5 6" key="1">
    <citation type="journal article" date="2011" name="Stand. Genomic Sci.">
        <title>Complete genome sequence of Deinococcus maricopensis type strain (LB-34).</title>
        <authorList>
            <person name="Pukall R."/>
            <person name="Zeytun A."/>
            <person name="Lucas S."/>
            <person name="Lapidus A."/>
            <person name="Hammon N."/>
            <person name="Deshpande S."/>
            <person name="Nolan M."/>
            <person name="Cheng J.F."/>
            <person name="Pitluck S."/>
            <person name="Liolios K."/>
            <person name="Pagani I."/>
            <person name="Mikhailova N."/>
            <person name="Ivanova N."/>
            <person name="Mavromatis K."/>
            <person name="Pati A."/>
            <person name="Tapia R."/>
            <person name="Han C."/>
            <person name="Goodwin L."/>
            <person name="Chen A."/>
            <person name="Palaniappan K."/>
            <person name="Land M."/>
            <person name="Hauser L."/>
            <person name="Chang Y.J."/>
            <person name="Jeffries C.D."/>
            <person name="Brambilla E.M."/>
            <person name="Rohde M."/>
            <person name="Goker M."/>
            <person name="Detter J.C."/>
            <person name="Woyke T."/>
            <person name="Bristow J."/>
            <person name="Eisen J.A."/>
            <person name="Markowitz V."/>
            <person name="Hugenholtz P."/>
            <person name="Kyrpides N.C."/>
            <person name="Klenk H.P."/>
        </authorList>
    </citation>
    <scope>NUCLEOTIDE SEQUENCE [LARGE SCALE GENOMIC DNA]</scope>
    <source>
        <strain evidence="6">DSM 21211 / LMG 22137 / NRRL B-23946 / LB-34</strain>
    </source>
</reference>
<accession>E8U3J8</accession>
<feature type="domain" description="Peptidase M16 N-terminal" evidence="3">
    <location>
        <begin position="24"/>
        <end position="155"/>
    </location>
</feature>
<dbReference type="EC" id="3.4.24.64" evidence="5"/>
<dbReference type="GO" id="GO:0004222">
    <property type="term" value="F:metalloendopeptidase activity"/>
    <property type="evidence" value="ECO:0007669"/>
    <property type="project" value="UniProtKB-EC"/>
</dbReference>
<proteinExistence type="inferred from homology"/>
<dbReference type="GO" id="GO:0006508">
    <property type="term" value="P:proteolysis"/>
    <property type="evidence" value="ECO:0007669"/>
    <property type="project" value="InterPro"/>
</dbReference>
<dbReference type="Gene3D" id="3.30.830.10">
    <property type="entry name" value="Metalloenzyme, LuxS/M16 peptidase-like"/>
    <property type="match status" value="2"/>
</dbReference>
<gene>
    <name evidence="5" type="ordered locus">Deima_2993</name>
</gene>
<dbReference type="InterPro" id="IPR011765">
    <property type="entry name" value="Pept_M16_N"/>
</dbReference>